<organism evidence="2 3">
    <name type="scientific">Eiseniibacteriota bacterium</name>
    <dbReference type="NCBI Taxonomy" id="2212470"/>
    <lineage>
        <taxon>Bacteria</taxon>
        <taxon>Candidatus Eiseniibacteriota</taxon>
    </lineage>
</organism>
<name>A0ABV6YPU1_UNCEI</name>
<dbReference type="PANTHER" id="PTHR43591:SF24">
    <property type="entry name" value="2-METHOXY-6-POLYPRENYL-1,4-BENZOQUINOL METHYLASE, MITOCHONDRIAL"/>
    <property type="match status" value="1"/>
</dbReference>
<dbReference type="EMBL" id="JBHPEI010000042">
    <property type="protein sequence ID" value="MFC1799909.1"/>
    <property type="molecule type" value="Genomic_DNA"/>
</dbReference>
<accession>A0ABV6YPU1</accession>
<dbReference type="InterPro" id="IPR029063">
    <property type="entry name" value="SAM-dependent_MTases_sf"/>
</dbReference>
<protein>
    <submittedName>
        <fullName evidence="2">Class I SAM-dependent methyltransferase</fullName>
        <ecNumber evidence="2">2.1.1.-</ecNumber>
    </submittedName>
</protein>
<evidence type="ECO:0000259" key="1">
    <source>
        <dbReference type="Pfam" id="PF08241"/>
    </source>
</evidence>
<sequence>MIEWIERNLRPEKCNSERFFYDDMESQSGYCLPLIYQEFDITKRGHWCDRGALFDFLLSIGGEGGRLLDFGPGDGWPSLILAPFAREVVGVEGSMKRRQVCEDNAKRMGIANAEFAYAEPGSPMPFADESFDGVTAASSVEQTPDPKATLKELYRVLKPGGRMRIMYEDLDRYRDGREHEIDVESIGEKESRIVVYARDTESETARMFSLLISLPSAEVPRLLGQAGPDIAVDAIRESHMDTIRAYVTAARTCELAHPSGTTLVAWLTEAGFSRVMPTQCGIDVAGDLYENLPKTKRPGDLAGLDRLLRPVVERTVKTAAASDENPPITAVK</sequence>
<proteinExistence type="predicted"/>
<dbReference type="PANTHER" id="PTHR43591">
    <property type="entry name" value="METHYLTRANSFERASE"/>
    <property type="match status" value="1"/>
</dbReference>
<dbReference type="Proteomes" id="UP001594288">
    <property type="component" value="Unassembled WGS sequence"/>
</dbReference>
<feature type="domain" description="Methyltransferase type 11" evidence="1">
    <location>
        <begin position="68"/>
        <end position="163"/>
    </location>
</feature>
<dbReference type="GO" id="GO:0008168">
    <property type="term" value="F:methyltransferase activity"/>
    <property type="evidence" value="ECO:0007669"/>
    <property type="project" value="UniProtKB-KW"/>
</dbReference>
<dbReference type="Pfam" id="PF08241">
    <property type="entry name" value="Methyltransf_11"/>
    <property type="match status" value="1"/>
</dbReference>
<comment type="caution">
    <text evidence="2">The sequence shown here is derived from an EMBL/GenBank/DDBJ whole genome shotgun (WGS) entry which is preliminary data.</text>
</comment>
<keyword evidence="2" id="KW-0808">Transferase</keyword>
<dbReference type="EC" id="2.1.1.-" evidence="2"/>
<keyword evidence="3" id="KW-1185">Reference proteome</keyword>
<dbReference type="Gene3D" id="3.40.50.150">
    <property type="entry name" value="Vaccinia Virus protein VP39"/>
    <property type="match status" value="1"/>
</dbReference>
<dbReference type="CDD" id="cd02440">
    <property type="entry name" value="AdoMet_MTases"/>
    <property type="match status" value="1"/>
</dbReference>
<evidence type="ECO:0000313" key="3">
    <source>
        <dbReference type="Proteomes" id="UP001594288"/>
    </source>
</evidence>
<evidence type="ECO:0000313" key="2">
    <source>
        <dbReference type="EMBL" id="MFC1799909.1"/>
    </source>
</evidence>
<dbReference type="GO" id="GO:0032259">
    <property type="term" value="P:methylation"/>
    <property type="evidence" value="ECO:0007669"/>
    <property type="project" value="UniProtKB-KW"/>
</dbReference>
<gene>
    <name evidence="2" type="ORF">ACFL2Z_03255</name>
</gene>
<dbReference type="SUPFAM" id="SSF53335">
    <property type="entry name" value="S-adenosyl-L-methionine-dependent methyltransferases"/>
    <property type="match status" value="1"/>
</dbReference>
<reference evidence="2 3" key="1">
    <citation type="submission" date="2024-09" db="EMBL/GenBank/DDBJ databases">
        <authorList>
            <person name="D'Angelo T."/>
        </authorList>
    </citation>
    <scope>NUCLEOTIDE SEQUENCE [LARGE SCALE GENOMIC DNA]</scope>
    <source>
        <strain evidence="2">SAG AM-311-F02</strain>
    </source>
</reference>
<keyword evidence="2" id="KW-0489">Methyltransferase</keyword>
<dbReference type="InterPro" id="IPR013216">
    <property type="entry name" value="Methyltransf_11"/>
</dbReference>